<evidence type="ECO:0000256" key="1">
    <source>
        <dbReference type="SAM" id="Coils"/>
    </source>
</evidence>
<comment type="caution">
    <text evidence="2">The sequence shown here is derived from an EMBL/GenBank/DDBJ whole genome shotgun (WGS) entry which is preliminary data.</text>
</comment>
<evidence type="ECO:0000313" key="3">
    <source>
        <dbReference type="Proteomes" id="UP000551878"/>
    </source>
</evidence>
<dbReference type="RefSeq" id="WP_184664047.1">
    <property type="nucleotide sequence ID" value="NZ_JACHHB010000007.1"/>
</dbReference>
<keyword evidence="3" id="KW-1185">Reference proteome</keyword>
<sequence length="86" mass="10252">MTNDQQVEQRLDSIEQVLEQAHTQLDQANQLQSNDNIEYYEMQIELEQANEELEKMITSTRPEMRDPLVRMQQQVQQMQNRMILGS</sequence>
<dbReference type="Pfam" id="PF10732">
    <property type="entry name" value="DUF2524"/>
    <property type="match status" value="1"/>
</dbReference>
<organism evidence="2 3">
    <name type="scientific">Texcoconibacillus texcoconensis</name>
    <dbReference type="NCBI Taxonomy" id="1095777"/>
    <lineage>
        <taxon>Bacteria</taxon>
        <taxon>Bacillati</taxon>
        <taxon>Bacillota</taxon>
        <taxon>Bacilli</taxon>
        <taxon>Bacillales</taxon>
        <taxon>Bacillaceae</taxon>
        <taxon>Texcoconibacillus</taxon>
    </lineage>
</organism>
<name>A0A840QQI0_9BACI</name>
<reference evidence="2 3" key="1">
    <citation type="submission" date="2020-08" db="EMBL/GenBank/DDBJ databases">
        <title>Genomic Encyclopedia of Type Strains, Phase IV (KMG-IV): sequencing the most valuable type-strain genomes for metagenomic binning, comparative biology and taxonomic classification.</title>
        <authorList>
            <person name="Goeker M."/>
        </authorList>
    </citation>
    <scope>NUCLEOTIDE SEQUENCE [LARGE SCALE GENOMIC DNA]</scope>
    <source>
        <strain evidence="2 3">DSM 24696</strain>
    </source>
</reference>
<keyword evidence="2" id="KW-0282">Flagellum</keyword>
<dbReference type="AlphaFoldDB" id="A0A840QQI0"/>
<dbReference type="EMBL" id="JACHHB010000007">
    <property type="protein sequence ID" value="MBB5173598.1"/>
    <property type="molecule type" value="Genomic_DNA"/>
</dbReference>
<accession>A0A840QQI0</accession>
<evidence type="ECO:0000313" key="2">
    <source>
        <dbReference type="EMBL" id="MBB5173598.1"/>
    </source>
</evidence>
<proteinExistence type="predicted"/>
<protein>
    <submittedName>
        <fullName evidence="2">Flagellar basal body-associated protein FliL</fullName>
    </submittedName>
</protein>
<feature type="coiled-coil region" evidence="1">
    <location>
        <begin position="4"/>
        <end position="59"/>
    </location>
</feature>
<gene>
    <name evidence="2" type="ORF">HNQ41_001787</name>
</gene>
<dbReference type="Proteomes" id="UP000551878">
    <property type="component" value="Unassembled WGS sequence"/>
</dbReference>
<keyword evidence="1" id="KW-0175">Coiled coil</keyword>
<keyword evidence="2" id="KW-0966">Cell projection</keyword>
<dbReference type="InterPro" id="IPR019668">
    <property type="entry name" value="Uncharacterised_YtzC"/>
</dbReference>
<keyword evidence="2" id="KW-0969">Cilium</keyword>